<evidence type="ECO:0000256" key="6">
    <source>
        <dbReference type="ARBA" id="ARBA00022692"/>
    </source>
</evidence>
<proteinExistence type="inferred from homology"/>
<evidence type="ECO:0000313" key="15">
    <source>
        <dbReference type="EMBL" id="KAK9224220.1"/>
    </source>
</evidence>
<dbReference type="GO" id="GO:0016705">
    <property type="term" value="F:oxidoreductase activity, acting on paired donors, with incorporation or reduction of molecular oxygen"/>
    <property type="evidence" value="ECO:0007669"/>
    <property type="project" value="InterPro"/>
</dbReference>
<dbReference type="GO" id="GO:0005506">
    <property type="term" value="F:iron ion binding"/>
    <property type="evidence" value="ECO:0007669"/>
    <property type="project" value="InterPro"/>
</dbReference>
<dbReference type="PROSITE" id="PS00086">
    <property type="entry name" value="CYTOCHROME_P450"/>
    <property type="match status" value="1"/>
</dbReference>
<dbReference type="CDD" id="cd11072">
    <property type="entry name" value="CYP71-like"/>
    <property type="match status" value="1"/>
</dbReference>
<evidence type="ECO:0000256" key="4">
    <source>
        <dbReference type="ARBA" id="ARBA00010617"/>
    </source>
</evidence>
<protein>
    <recommendedName>
        <fullName evidence="17">Cytochrome P450</fullName>
    </recommendedName>
</protein>
<dbReference type="PRINTS" id="PR00385">
    <property type="entry name" value="P450"/>
</dbReference>
<evidence type="ECO:0000256" key="8">
    <source>
        <dbReference type="ARBA" id="ARBA00022989"/>
    </source>
</evidence>
<dbReference type="Pfam" id="PF00067">
    <property type="entry name" value="p450"/>
    <property type="match status" value="1"/>
</dbReference>
<dbReference type="Gene3D" id="1.10.630.10">
    <property type="entry name" value="Cytochrome P450"/>
    <property type="match status" value="1"/>
</dbReference>
<feature type="binding site" description="axial binding residue" evidence="13">
    <location>
        <position position="451"/>
    </location>
    <ligand>
        <name>heme</name>
        <dbReference type="ChEBI" id="CHEBI:30413"/>
    </ligand>
    <ligandPart>
        <name>Fe</name>
        <dbReference type="ChEBI" id="CHEBI:18248"/>
    </ligandPart>
</feature>
<dbReference type="InterPro" id="IPR017972">
    <property type="entry name" value="Cyt_P450_CS"/>
</dbReference>
<dbReference type="SUPFAM" id="SSF48264">
    <property type="entry name" value="Cytochrome P450"/>
    <property type="match status" value="1"/>
</dbReference>
<keyword evidence="5 13" id="KW-0349">Heme</keyword>
<keyword evidence="6" id="KW-0812">Transmembrane</keyword>
<keyword evidence="9 14" id="KW-0560">Oxidoreductase</keyword>
<gene>
    <name evidence="15" type="ORF">WN944_012670</name>
</gene>
<evidence type="ECO:0008006" key="17">
    <source>
        <dbReference type="Google" id="ProtNLM"/>
    </source>
</evidence>
<keyword evidence="12" id="KW-0472">Membrane</keyword>
<dbReference type="InterPro" id="IPR001128">
    <property type="entry name" value="Cyt_P450"/>
</dbReference>
<keyword evidence="7 13" id="KW-0479">Metal-binding</keyword>
<keyword evidence="10 13" id="KW-0408">Iron</keyword>
<keyword evidence="8" id="KW-1133">Transmembrane helix</keyword>
<evidence type="ECO:0000256" key="9">
    <source>
        <dbReference type="ARBA" id="ARBA00023002"/>
    </source>
</evidence>
<comment type="caution">
    <text evidence="15">The sequence shown here is derived from an EMBL/GenBank/DDBJ whole genome shotgun (WGS) entry which is preliminary data.</text>
</comment>
<dbReference type="InterPro" id="IPR036396">
    <property type="entry name" value="Cyt_P450_sf"/>
</dbReference>
<keyword evidence="16" id="KW-1185">Reference proteome</keyword>
<dbReference type="GO" id="GO:0004497">
    <property type="term" value="F:monooxygenase activity"/>
    <property type="evidence" value="ECO:0007669"/>
    <property type="project" value="UniProtKB-KW"/>
</dbReference>
<evidence type="ECO:0000256" key="12">
    <source>
        <dbReference type="ARBA" id="ARBA00023136"/>
    </source>
</evidence>
<organism evidence="15 16">
    <name type="scientific">Citrus x changshan-huyou</name>
    <dbReference type="NCBI Taxonomy" id="2935761"/>
    <lineage>
        <taxon>Eukaryota</taxon>
        <taxon>Viridiplantae</taxon>
        <taxon>Streptophyta</taxon>
        <taxon>Embryophyta</taxon>
        <taxon>Tracheophyta</taxon>
        <taxon>Spermatophyta</taxon>
        <taxon>Magnoliopsida</taxon>
        <taxon>eudicotyledons</taxon>
        <taxon>Gunneridae</taxon>
        <taxon>Pentapetalae</taxon>
        <taxon>rosids</taxon>
        <taxon>malvids</taxon>
        <taxon>Sapindales</taxon>
        <taxon>Rutaceae</taxon>
        <taxon>Aurantioideae</taxon>
        <taxon>Citrus</taxon>
    </lineage>
</organism>
<evidence type="ECO:0000256" key="1">
    <source>
        <dbReference type="ARBA" id="ARBA00001971"/>
    </source>
</evidence>
<name>A0AAP0MVK8_9ROSI</name>
<comment type="subcellular location">
    <subcellularLocation>
        <location evidence="2">Membrane</location>
    </subcellularLocation>
</comment>
<dbReference type="PRINTS" id="PR00463">
    <property type="entry name" value="EP450I"/>
</dbReference>
<evidence type="ECO:0000313" key="16">
    <source>
        <dbReference type="Proteomes" id="UP001428341"/>
    </source>
</evidence>
<comment type="pathway">
    <text evidence="3">Secondary metabolite biosynthesis; terpenoid biosynthesis.</text>
</comment>
<dbReference type="InterPro" id="IPR002401">
    <property type="entry name" value="Cyt_P450_E_grp-I"/>
</dbReference>
<sequence>MEQQFDYFSVTSLLVFLTFLLRLVWGWKKSSDKIKIRLPPGPSKLPIIGSLHHLIGLDVDLPYYALTDLANKYGPLMHLQLGKMSLVVASSAKMFKELMKENDLAISQRPVPYVARVLEDAGRDIAFVPYGDYWRQIRKISRMELFSVKKVQSLHYIREDQSSKLVESIRGHAGTVMNLSKAVSDYTSTVVARAAFGSGCKDQDKFIRLSLEMVAAAGAVSTLPDMFPALGFIPILSGKKAFLKSIQTEADKILDVIIDEHIQKTKSNEYDGKESDKEDIVDVLLRLEKSGELEIPITTQDIKAVIWSVFAGGTDTSSTTTLWTMSELMRNPKVMEKVQAEIREKLKGKKEIYESDIQDLHYMRAVIKEALRLRIPGPLLLPRETMEPIEVDGYVIPERTKILFNAWAVTRDPQLWENPESFIPERFIENPLDYKGTNYEFTPFGSGRRICPGMNFGIANVELPLAKLLYFFNWQLPPGMQPHELDMTAKFGVVCGRKNDLFLIPTPYNNIP</sequence>
<dbReference type="GO" id="GO:0020037">
    <property type="term" value="F:heme binding"/>
    <property type="evidence" value="ECO:0007669"/>
    <property type="project" value="InterPro"/>
</dbReference>
<reference evidence="15 16" key="1">
    <citation type="submission" date="2024-05" db="EMBL/GenBank/DDBJ databases">
        <title>Haplotype-resolved chromosome-level genome assembly of Huyou (Citrus changshanensis).</title>
        <authorList>
            <person name="Miao C."/>
            <person name="Chen W."/>
            <person name="Wu Y."/>
            <person name="Wang L."/>
            <person name="Zhao S."/>
            <person name="Grierson D."/>
            <person name="Xu C."/>
            <person name="Chen K."/>
        </authorList>
    </citation>
    <scope>NUCLEOTIDE SEQUENCE [LARGE SCALE GENOMIC DNA]</scope>
    <source>
        <strain evidence="15">01-14</strain>
        <tissue evidence="15">Leaf</tissue>
    </source>
</reference>
<dbReference type="GO" id="GO:0016020">
    <property type="term" value="C:membrane"/>
    <property type="evidence" value="ECO:0007669"/>
    <property type="project" value="UniProtKB-SubCell"/>
</dbReference>
<comment type="similarity">
    <text evidence="4 14">Belongs to the cytochrome P450 family.</text>
</comment>
<dbReference type="PANTHER" id="PTHR47955">
    <property type="entry name" value="CYTOCHROME P450 FAMILY 71 PROTEIN"/>
    <property type="match status" value="1"/>
</dbReference>
<dbReference type="FunFam" id="1.10.630.10:FF:000043">
    <property type="entry name" value="Cytochrome P450 99A2"/>
    <property type="match status" value="1"/>
</dbReference>
<evidence type="ECO:0000256" key="14">
    <source>
        <dbReference type="RuleBase" id="RU000461"/>
    </source>
</evidence>
<dbReference type="EMBL" id="JBCGBO010000002">
    <property type="protein sequence ID" value="KAK9224220.1"/>
    <property type="molecule type" value="Genomic_DNA"/>
</dbReference>
<evidence type="ECO:0000256" key="7">
    <source>
        <dbReference type="ARBA" id="ARBA00022723"/>
    </source>
</evidence>
<keyword evidence="11 14" id="KW-0503">Monooxygenase</keyword>
<evidence type="ECO:0000256" key="10">
    <source>
        <dbReference type="ARBA" id="ARBA00023004"/>
    </source>
</evidence>
<dbReference type="Proteomes" id="UP001428341">
    <property type="component" value="Unassembled WGS sequence"/>
</dbReference>
<dbReference type="PANTHER" id="PTHR47955:SF9">
    <property type="entry name" value="PREMNASPIRODIENE OXYGENASE-LIKE"/>
    <property type="match status" value="1"/>
</dbReference>
<evidence type="ECO:0000256" key="3">
    <source>
        <dbReference type="ARBA" id="ARBA00004721"/>
    </source>
</evidence>
<dbReference type="AlphaFoldDB" id="A0AAP0MVK8"/>
<comment type="cofactor">
    <cofactor evidence="1 13">
        <name>heme</name>
        <dbReference type="ChEBI" id="CHEBI:30413"/>
    </cofactor>
</comment>
<evidence type="ECO:0000256" key="11">
    <source>
        <dbReference type="ARBA" id="ARBA00023033"/>
    </source>
</evidence>
<evidence type="ECO:0000256" key="2">
    <source>
        <dbReference type="ARBA" id="ARBA00004370"/>
    </source>
</evidence>
<evidence type="ECO:0000256" key="5">
    <source>
        <dbReference type="ARBA" id="ARBA00022617"/>
    </source>
</evidence>
<accession>A0AAP0MVK8</accession>
<evidence type="ECO:0000256" key="13">
    <source>
        <dbReference type="PIRSR" id="PIRSR602401-1"/>
    </source>
</evidence>